<dbReference type="GO" id="GO:0006633">
    <property type="term" value="P:fatty acid biosynthetic process"/>
    <property type="evidence" value="ECO:0007669"/>
    <property type="project" value="TreeGrafter"/>
</dbReference>
<feature type="active site" evidence="5">
    <location>
        <position position="99"/>
    </location>
</feature>
<dbReference type="InterPro" id="IPR024925">
    <property type="entry name" value="Malonyl_CoA-ACP_transAc"/>
</dbReference>
<evidence type="ECO:0000256" key="5">
    <source>
        <dbReference type="PIRSR" id="PIRSR000446-1"/>
    </source>
</evidence>
<evidence type="ECO:0000256" key="3">
    <source>
        <dbReference type="ARBA" id="ARBA00048462"/>
    </source>
</evidence>
<proteinExistence type="inferred from homology"/>
<dbReference type="RefSeq" id="WP_007307500.1">
    <property type="nucleotide sequence ID" value="NZ_AADV02000120.1"/>
</dbReference>
<evidence type="ECO:0000313" key="7">
    <source>
        <dbReference type="EMBL" id="EAM48731.1"/>
    </source>
</evidence>
<dbReference type="GO" id="GO:0004314">
    <property type="term" value="F:[acyl-carrier-protein] S-malonyltransferase activity"/>
    <property type="evidence" value="ECO:0007669"/>
    <property type="project" value="UniProtKB-EC"/>
</dbReference>
<accession>Q4BXV4</accession>
<reference evidence="7" key="2">
    <citation type="submission" date="2005-06" db="EMBL/GenBank/DDBJ databases">
        <title>Sequencing of the draft genome and assembly of Crocosphaera watsonii WH 8501.</title>
        <authorList>
            <consortium name="US DOE Joint Genome Institute (JGI-PGF)"/>
            <person name="Copeland A."/>
            <person name="Lucas S."/>
            <person name="Lapidus A."/>
            <person name="Barry K."/>
            <person name="Detter C."/>
            <person name="Glavina T."/>
            <person name="Hammon N."/>
            <person name="Israni S."/>
            <person name="Pitluck S."/>
            <person name="Richardson P."/>
        </authorList>
    </citation>
    <scope>NUCLEOTIDE SEQUENCE [LARGE SCALE GENOMIC DNA]</scope>
    <source>
        <strain evidence="7">WH 8501</strain>
    </source>
</reference>
<reference evidence="7" key="3">
    <citation type="submission" date="2016-12" db="EMBL/GenBank/DDBJ databases">
        <title>Annotation of the draft genome assembly of Crocosphaera watsonii WH 8501.</title>
        <authorList>
            <consortium name="US DOE Joint Genome Institute (JGI-ORNL)"/>
            <person name="Larimer F."/>
            <person name="Land M."/>
        </authorList>
    </citation>
    <scope>NUCLEOTIDE SEQUENCE</scope>
    <source>
        <strain evidence="7">WH 8501</strain>
    </source>
</reference>
<evidence type="ECO:0000313" key="8">
    <source>
        <dbReference type="Proteomes" id="UP000003922"/>
    </source>
</evidence>
<dbReference type="KEGG" id="cwa:CwatDRAFT_2036"/>
<comment type="similarity">
    <text evidence="4">Belongs to the fabD family.</text>
</comment>
<dbReference type="OrthoDB" id="9765680at2"/>
<dbReference type="EC" id="2.3.1.39" evidence="4"/>
<comment type="caution">
    <text evidence="7">The sequence shown here is derived from an EMBL/GenBank/DDBJ whole genome shotgun (WGS) entry which is preliminary data.</text>
</comment>
<sequence length="322" mass="35635">MTSLKTLPKSEKVNVWVFPGQGSQKLGMGIDLLKLPLGKLRLKQAENILGWSISDVWQSQTKKLSNTQYTQPCLYVFMTVLADLMKKSGYHPDVVAGYSFGEYTALYTAGAYDFETGLQLIQKRAEIMSRLPQGSMVTLIGFEGDKLRDEVLKTEDVWFANDDPKYAVISGTSQGVASILSNVPVERVIPLEVSAAFHTPLVEPAAKEFQPVLETTAFEPLSIPIFCSTDFVFSLRVNQVKDNLIRQISRSVKWQMISQRLINQGINKAIQLGCGQGLLKPMKNIDPGLEISNVGSSADIDSIVIRDQLKKLANINPAVIRV</sequence>
<comment type="catalytic activity">
    <reaction evidence="3 4">
        <text>holo-[ACP] + malonyl-CoA = malonyl-[ACP] + CoA</text>
        <dbReference type="Rhea" id="RHEA:41792"/>
        <dbReference type="Rhea" id="RHEA-COMP:9623"/>
        <dbReference type="Rhea" id="RHEA-COMP:9685"/>
        <dbReference type="ChEBI" id="CHEBI:57287"/>
        <dbReference type="ChEBI" id="CHEBI:57384"/>
        <dbReference type="ChEBI" id="CHEBI:64479"/>
        <dbReference type="ChEBI" id="CHEBI:78449"/>
        <dbReference type="EC" id="2.3.1.39"/>
    </reaction>
</comment>
<dbReference type="Gene3D" id="3.30.70.250">
    <property type="entry name" value="Malonyl-CoA ACP transacylase, ACP-binding"/>
    <property type="match status" value="1"/>
</dbReference>
<keyword evidence="1 4" id="KW-0808">Transferase</keyword>
<dbReference type="PIRSF" id="PIRSF000446">
    <property type="entry name" value="Mct"/>
    <property type="match status" value="1"/>
</dbReference>
<gene>
    <name evidence="7" type="ORF">CwatDRAFT_2036</name>
</gene>
<dbReference type="InterPro" id="IPR014043">
    <property type="entry name" value="Acyl_transferase_dom"/>
</dbReference>
<feature type="domain" description="Malonyl-CoA:ACP transacylase (MAT)" evidence="6">
    <location>
        <begin position="17"/>
        <end position="299"/>
    </location>
</feature>
<dbReference type="InterPro" id="IPR050858">
    <property type="entry name" value="Mal-CoA-ACP_Trans/PKS_FabD"/>
</dbReference>
<name>Q4BXV4_CROWT</name>
<dbReference type="InterPro" id="IPR001227">
    <property type="entry name" value="Ac_transferase_dom_sf"/>
</dbReference>
<evidence type="ECO:0000256" key="4">
    <source>
        <dbReference type="PIRNR" id="PIRNR000446"/>
    </source>
</evidence>
<evidence type="ECO:0000256" key="1">
    <source>
        <dbReference type="ARBA" id="ARBA00022679"/>
    </source>
</evidence>
<evidence type="ECO:0000256" key="2">
    <source>
        <dbReference type="ARBA" id="ARBA00023315"/>
    </source>
</evidence>
<dbReference type="Gene3D" id="3.40.366.10">
    <property type="entry name" value="Malonyl-Coenzyme A Acyl Carrier Protein, domain 2"/>
    <property type="match status" value="1"/>
</dbReference>
<dbReference type="SUPFAM" id="SSF52151">
    <property type="entry name" value="FabD/lysophospholipase-like"/>
    <property type="match status" value="1"/>
</dbReference>
<feature type="active site" evidence="5">
    <location>
        <position position="198"/>
    </location>
</feature>
<dbReference type="EMBL" id="AADV02000120">
    <property type="protein sequence ID" value="EAM48731.1"/>
    <property type="molecule type" value="Genomic_DNA"/>
</dbReference>
<keyword evidence="2 4" id="KW-0012">Acyltransferase</keyword>
<dbReference type="Pfam" id="PF00698">
    <property type="entry name" value="Acyl_transf_1"/>
    <property type="match status" value="1"/>
</dbReference>
<dbReference type="PANTHER" id="PTHR42681:SF1">
    <property type="entry name" value="MALONYL-COA-ACYL CARRIER PROTEIN TRANSACYLASE, MITOCHONDRIAL"/>
    <property type="match status" value="1"/>
</dbReference>
<dbReference type="PANTHER" id="PTHR42681">
    <property type="entry name" value="MALONYL-COA-ACYL CARRIER PROTEIN TRANSACYLASE, MITOCHONDRIAL"/>
    <property type="match status" value="1"/>
</dbReference>
<organism evidence="7 8">
    <name type="scientific">Crocosphaera watsonii WH 8501</name>
    <dbReference type="NCBI Taxonomy" id="165597"/>
    <lineage>
        <taxon>Bacteria</taxon>
        <taxon>Bacillati</taxon>
        <taxon>Cyanobacteriota</taxon>
        <taxon>Cyanophyceae</taxon>
        <taxon>Oscillatoriophycideae</taxon>
        <taxon>Chroococcales</taxon>
        <taxon>Aphanothecaceae</taxon>
        <taxon>Crocosphaera</taxon>
    </lineage>
</organism>
<keyword evidence="8" id="KW-1185">Reference proteome</keyword>
<evidence type="ECO:0000259" key="6">
    <source>
        <dbReference type="SMART" id="SM00827"/>
    </source>
</evidence>
<dbReference type="AlphaFoldDB" id="Q4BXV4"/>
<protein>
    <recommendedName>
        <fullName evidence="4">Malonyl CoA-acyl carrier protein transacylase</fullName>
        <ecNumber evidence="4">2.3.1.39</ecNumber>
    </recommendedName>
</protein>
<reference evidence="7" key="1">
    <citation type="submission" date="2004-02" db="EMBL/GenBank/DDBJ databases">
        <authorList>
            <consortium name="DOE Joint Genome Institute"/>
        </authorList>
    </citation>
    <scope>NUCLEOTIDE SEQUENCE [LARGE SCALE GENOMIC DNA]</scope>
    <source>
        <strain evidence="7">WH 8501</strain>
    </source>
</reference>
<dbReference type="SMART" id="SM00827">
    <property type="entry name" value="PKS_AT"/>
    <property type="match status" value="1"/>
</dbReference>
<dbReference type="GO" id="GO:0005829">
    <property type="term" value="C:cytosol"/>
    <property type="evidence" value="ECO:0007669"/>
    <property type="project" value="TreeGrafter"/>
</dbReference>
<dbReference type="InterPro" id="IPR016035">
    <property type="entry name" value="Acyl_Trfase/lysoPLipase"/>
</dbReference>
<dbReference type="Proteomes" id="UP000003922">
    <property type="component" value="Unassembled WGS sequence"/>
</dbReference>